<dbReference type="Pfam" id="PF18267">
    <property type="entry name" value="Rubredoxin_C"/>
    <property type="match status" value="1"/>
</dbReference>
<dbReference type="PANTHER" id="PTHR43429">
    <property type="entry name" value="PYRIDINE NUCLEOTIDE-DISULFIDE OXIDOREDUCTASE DOMAIN-CONTAINING"/>
    <property type="match status" value="1"/>
</dbReference>
<reference evidence="7" key="1">
    <citation type="submission" date="2010-10" db="EMBL/GenBank/DDBJ databases">
        <title>The complete genome of Halanaerobium praevalens DSM 2228.</title>
        <authorList>
            <consortium name="US DOE Joint Genome Institute (JGI-PGF)"/>
            <person name="Lucas S."/>
            <person name="Copeland A."/>
            <person name="Lapidus A."/>
            <person name="Glavina del Rio T."/>
            <person name="Dalin E."/>
            <person name="Tice H."/>
            <person name="Bruce D."/>
            <person name="Goodwin L."/>
            <person name="Pitluck S."/>
            <person name="Kyrpides N."/>
            <person name="Mavromatis K."/>
            <person name="Ivanova N."/>
            <person name="Ovchinnikova G."/>
            <person name="Chertkov O."/>
            <person name="Detter J.C."/>
            <person name="Han C."/>
            <person name="Larimer F."/>
            <person name="Land M."/>
            <person name="Hauser L."/>
            <person name="Markowitz V."/>
            <person name="Cheng J.-F."/>
            <person name="Hugenholtz P."/>
            <person name="Woyke T."/>
            <person name="Wu D."/>
            <person name="Tindall B."/>
            <person name="Pomrenke H.G."/>
            <person name="Brambilla E."/>
            <person name="Klenk H.-P."/>
            <person name="Eisen J.A."/>
        </authorList>
    </citation>
    <scope>NUCLEOTIDE SEQUENCE [LARGE SCALE GENOMIC DNA]</scope>
    <source>
        <strain evidence="7">ATCC 33744 / DSM 2228 / GSL</strain>
    </source>
</reference>
<dbReference type="PANTHER" id="PTHR43429:SF3">
    <property type="entry name" value="NITRITE REDUCTASE [NAD(P)H]"/>
    <property type="match status" value="1"/>
</dbReference>
<evidence type="ECO:0000259" key="5">
    <source>
        <dbReference type="Pfam" id="PF18267"/>
    </source>
</evidence>
<dbReference type="InterPro" id="IPR023753">
    <property type="entry name" value="FAD/NAD-binding_dom"/>
</dbReference>
<dbReference type="InterPro" id="IPR041575">
    <property type="entry name" value="Rubredoxin_C"/>
</dbReference>
<evidence type="ECO:0000259" key="4">
    <source>
        <dbReference type="Pfam" id="PF07992"/>
    </source>
</evidence>
<feature type="domain" description="NADH-rubredoxin oxidoreductase C-terminal" evidence="5">
    <location>
        <begin position="311"/>
        <end position="372"/>
    </location>
</feature>
<feature type="domain" description="FAD/NAD(P)-binding" evidence="4">
    <location>
        <begin position="2"/>
        <end position="290"/>
    </location>
</feature>
<dbReference type="EMBL" id="CP002175">
    <property type="protein sequence ID" value="ADO77038.1"/>
    <property type="molecule type" value="Genomic_DNA"/>
</dbReference>
<dbReference type="HOGENOM" id="CLU_003291_4_4_9"/>
<dbReference type="Gene3D" id="3.50.50.60">
    <property type="entry name" value="FAD/NAD(P)-binding domain"/>
    <property type="match status" value="2"/>
</dbReference>
<reference evidence="6 7" key="2">
    <citation type="journal article" date="2011" name="Stand. Genomic Sci.">
        <title>Complete genome sequence of the extremely halophilic Halanaerobium praevalens type strain (GSL).</title>
        <authorList>
            <person name="Ivanova N."/>
            <person name="Sikorski J."/>
            <person name="Chertkov O."/>
            <person name="Nolan M."/>
            <person name="Lucas S."/>
            <person name="Hammon N."/>
            <person name="Deshpande S."/>
            <person name="Cheng J.F."/>
            <person name="Tapia R."/>
            <person name="Han C."/>
            <person name="Goodwin L."/>
            <person name="Pitluck S."/>
            <person name="Huntemann M."/>
            <person name="Liolios K."/>
            <person name="Pagani I."/>
            <person name="Mavromatis K."/>
            <person name="Ovchinikova G."/>
            <person name="Pati A."/>
            <person name="Chen A."/>
            <person name="Palaniappan K."/>
            <person name="Land M."/>
            <person name="Hauser L."/>
            <person name="Brambilla E.M."/>
            <person name="Kannan K.P."/>
            <person name="Rohde M."/>
            <person name="Tindall B.J."/>
            <person name="Goker M."/>
            <person name="Detter J.C."/>
            <person name="Woyke T."/>
            <person name="Bristow J."/>
            <person name="Eisen J.A."/>
            <person name="Markowitz V."/>
            <person name="Hugenholtz P."/>
            <person name="Kyrpides N.C."/>
            <person name="Klenk H.P."/>
            <person name="Lapidus A."/>
        </authorList>
    </citation>
    <scope>NUCLEOTIDE SEQUENCE [LARGE SCALE GENOMIC DNA]</scope>
    <source>
        <strain evidence="7">ATCC 33744 / DSM 2228 / GSL</strain>
    </source>
</reference>
<dbReference type="PATRIC" id="fig|572479.3.peg.893"/>
<dbReference type="GO" id="GO:0016491">
    <property type="term" value="F:oxidoreductase activity"/>
    <property type="evidence" value="ECO:0007669"/>
    <property type="project" value="InterPro"/>
</dbReference>
<dbReference type="Pfam" id="PF07992">
    <property type="entry name" value="Pyr_redox_2"/>
    <property type="match status" value="1"/>
</dbReference>
<proteinExistence type="predicted"/>
<dbReference type="RefSeq" id="WP_014553071.1">
    <property type="nucleotide sequence ID" value="NC_017455.1"/>
</dbReference>
<keyword evidence="3" id="KW-0274">FAD</keyword>
<dbReference type="PRINTS" id="PR00411">
    <property type="entry name" value="PNDRDTASEI"/>
</dbReference>
<evidence type="ECO:0000256" key="2">
    <source>
        <dbReference type="ARBA" id="ARBA00022630"/>
    </source>
</evidence>
<accession>E3DRJ7</accession>
<keyword evidence="2" id="KW-0285">Flavoprotein</keyword>
<dbReference type="Gene3D" id="3.30.390.30">
    <property type="match status" value="1"/>
</dbReference>
<name>E3DRJ7_HALPG</name>
<dbReference type="InterPro" id="IPR036188">
    <property type="entry name" value="FAD/NAD-bd_sf"/>
</dbReference>
<dbReference type="InterPro" id="IPR016156">
    <property type="entry name" value="FAD/NAD-linked_Rdtase_dimer_sf"/>
</dbReference>
<sequence>MNYLIIGAGAAGASAAKSILKNSKENDQIKIFTDENYPFYYRPRLIECLSGEVAIEDIIINDQEWFAENGIELHLDEKIIDVNLEAKEIKSKKDTYKYDKLLLASGSHCFVPPFSGLDLENIFTLRTAADLKEINKAAAKAKKAVVVGGGLLGLEIAYNFAKAGLDTTVLEVAPYLLPMQLDKKGGDLLEKKLEKNQVKVITDAKTKGFAGDKKVEKVILEDQKIEADIVLISTGIRCNTSLADDIDIEQNKGVIVNNKMQTSVPDVFAAGDIAEFKGEVYGIWPPSLKQGQVAGKVMSGEKAEFEAHVSSHKLKVAGIDVISLGELNKDNEYEEEILADDDNYIKVIKNNGKKIGAIIVGQYSNKNKIMAEVKK</sequence>
<dbReference type="KEGG" id="hpk:Hprae_0884"/>
<organism evidence="6 7">
    <name type="scientific">Halanaerobium praevalens (strain ATCC 33744 / DSM 2228 / GSL)</name>
    <dbReference type="NCBI Taxonomy" id="572479"/>
    <lineage>
        <taxon>Bacteria</taxon>
        <taxon>Bacillati</taxon>
        <taxon>Bacillota</taxon>
        <taxon>Clostridia</taxon>
        <taxon>Halanaerobiales</taxon>
        <taxon>Halanaerobiaceae</taxon>
        <taxon>Halanaerobium</taxon>
    </lineage>
</organism>
<dbReference type="OrthoDB" id="9807946at2"/>
<dbReference type="AlphaFoldDB" id="E3DRJ7"/>
<evidence type="ECO:0000256" key="1">
    <source>
        <dbReference type="ARBA" id="ARBA00001974"/>
    </source>
</evidence>
<comment type="cofactor">
    <cofactor evidence="1">
        <name>FAD</name>
        <dbReference type="ChEBI" id="CHEBI:57692"/>
    </cofactor>
</comment>
<dbReference type="STRING" id="572479.Hprae_0884"/>
<evidence type="ECO:0000313" key="6">
    <source>
        <dbReference type="EMBL" id="ADO77038.1"/>
    </source>
</evidence>
<protein>
    <submittedName>
        <fullName evidence="6">FAD-dependent pyridine nucleotide-disulfide oxidoreductase</fullName>
    </submittedName>
</protein>
<dbReference type="PRINTS" id="PR00368">
    <property type="entry name" value="FADPNR"/>
</dbReference>
<keyword evidence="7" id="KW-1185">Reference proteome</keyword>
<evidence type="ECO:0000256" key="3">
    <source>
        <dbReference type="ARBA" id="ARBA00022827"/>
    </source>
</evidence>
<dbReference type="eggNOG" id="COG1251">
    <property type="taxonomic scope" value="Bacteria"/>
</dbReference>
<dbReference type="InterPro" id="IPR050260">
    <property type="entry name" value="FAD-bd_OxRdtase"/>
</dbReference>
<gene>
    <name evidence="6" type="ordered locus">Hprae_0884</name>
</gene>
<evidence type="ECO:0000313" key="7">
    <source>
        <dbReference type="Proteomes" id="UP000006866"/>
    </source>
</evidence>
<dbReference type="SUPFAM" id="SSF51905">
    <property type="entry name" value="FAD/NAD(P)-binding domain"/>
    <property type="match status" value="2"/>
</dbReference>
<dbReference type="Proteomes" id="UP000006866">
    <property type="component" value="Chromosome"/>
</dbReference>